<keyword evidence="2" id="KW-1185">Reference proteome</keyword>
<name>A0A5B6WQN2_9ROSI</name>
<accession>A0A5B6WQN2</accession>
<dbReference type="AlphaFoldDB" id="A0A5B6WQN2"/>
<dbReference type="EMBL" id="SMMG02000002">
    <property type="protein sequence ID" value="KAA3483504.1"/>
    <property type="molecule type" value="Genomic_DNA"/>
</dbReference>
<gene>
    <name evidence="1" type="ORF">EPI10_005669</name>
</gene>
<sequence length="111" mass="13462">MHPQIDDKYERVIQILDDMLRYYVLEFKASDWHKWYADLKRKDIGFQIGDRVFLKVSPSKRIPRCVAKRKRRSITYRLELPSKLEQIHNVFQLSMLRSDHSYIISSTYVEI</sequence>
<protein>
    <submittedName>
        <fullName evidence="1">Integrase</fullName>
    </submittedName>
</protein>
<dbReference type="Proteomes" id="UP000325315">
    <property type="component" value="Unassembled WGS sequence"/>
</dbReference>
<dbReference type="PANTHER" id="PTHR46148">
    <property type="entry name" value="CHROMO DOMAIN-CONTAINING PROTEIN"/>
    <property type="match status" value="1"/>
</dbReference>
<proteinExistence type="predicted"/>
<reference evidence="2" key="1">
    <citation type="journal article" date="2019" name="Plant Biotechnol. J.">
        <title>Genome sequencing of the Australian wild diploid species Gossypium australe highlights disease resistance and delayed gland morphogenesis.</title>
        <authorList>
            <person name="Cai Y."/>
            <person name="Cai X."/>
            <person name="Wang Q."/>
            <person name="Wang P."/>
            <person name="Zhang Y."/>
            <person name="Cai C."/>
            <person name="Xu Y."/>
            <person name="Wang K."/>
            <person name="Zhou Z."/>
            <person name="Wang C."/>
            <person name="Geng S."/>
            <person name="Li B."/>
            <person name="Dong Q."/>
            <person name="Hou Y."/>
            <person name="Wang H."/>
            <person name="Ai P."/>
            <person name="Liu Z."/>
            <person name="Yi F."/>
            <person name="Sun M."/>
            <person name="An G."/>
            <person name="Cheng J."/>
            <person name="Zhang Y."/>
            <person name="Shi Q."/>
            <person name="Xie Y."/>
            <person name="Shi X."/>
            <person name="Chang Y."/>
            <person name="Huang F."/>
            <person name="Chen Y."/>
            <person name="Hong S."/>
            <person name="Mi L."/>
            <person name="Sun Q."/>
            <person name="Zhang L."/>
            <person name="Zhou B."/>
            <person name="Peng R."/>
            <person name="Zhang X."/>
            <person name="Liu F."/>
        </authorList>
    </citation>
    <scope>NUCLEOTIDE SEQUENCE [LARGE SCALE GENOMIC DNA]</scope>
    <source>
        <strain evidence="2">cv. PA1801</strain>
    </source>
</reference>
<organism evidence="1 2">
    <name type="scientific">Gossypium australe</name>
    <dbReference type="NCBI Taxonomy" id="47621"/>
    <lineage>
        <taxon>Eukaryota</taxon>
        <taxon>Viridiplantae</taxon>
        <taxon>Streptophyta</taxon>
        <taxon>Embryophyta</taxon>
        <taxon>Tracheophyta</taxon>
        <taxon>Spermatophyta</taxon>
        <taxon>Magnoliopsida</taxon>
        <taxon>eudicotyledons</taxon>
        <taxon>Gunneridae</taxon>
        <taxon>Pentapetalae</taxon>
        <taxon>rosids</taxon>
        <taxon>malvids</taxon>
        <taxon>Malvales</taxon>
        <taxon>Malvaceae</taxon>
        <taxon>Malvoideae</taxon>
        <taxon>Gossypium</taxon>
    </lineage>
</organism>
<evidence type="ECO:0000313" key="2">
    <source>
        <dbReference type="Proteomes" id="UP000325315"/>
    </source>
</evidence>
<dbReference type="OrthoDB" id="998764at2759"/>
<dbReference type="PANTHER" id="PTHR46148:SF44">
    <property type="entry name" value="GAG-POL POLYPROTEIN"/>
    <property type="match status" value="1"/>
</dbReference>
<evidence type="ECO:0000313" key="1">
    <source>
        <dbReference type="EMBL" id="KAA3483504.1"/>
    </source>
</evidence>
<comment type="caution">
    <text evidence="1">The sequence shown here is derived from an EMBL/GenBank/DDBJ whole genome shotgun (WGS) entry which is preliminary data.</text>
</comment>